<dbReference type="Ensembl" id="ENSCAFT00040013043.1">
    <property type="protein sequence ID" value="ENSCAFP00040011288.1"/>
    <property type="gene ID" value="ENSCAFG00040007036.1"/>
</dbReference>
<organism evidence="3 4">
    <name type="scientific">Canis lupus familiaris</name>
    <name type="common">Dog</name>
    <name type="synonym">Canis familiaris</name>
    <dbReference type="NCBI Taxonomy" id="9615"/>
    <lineage>
        <taxon>Eukaryota</taxon>
        <taxon>Metazoa</taxon>
        <taxon>Chordata</taxon>
        <taxon>Craniata</taxon>
        <taxon>Vertebrata</taxon>
        <taxon>Euteleostomi</taxon>
        <taxon>Mammalia</taxon>
        <taxon>Eutheria</taxon>
        <taxon>Laurasiatheria</taxon>
        <taxon>Carnivora</taxon>
        <taxon>Caniformia</taxon>
        <taxon>Canidae</taxon>
        <taxon>Canis</taxon>
    </lineage>
</organism>
<name>A0A8C0QI88_CANLF</name>
<dbReference type="Proteomes" id="UP000694542">
    <property type="component" value="Chromosome 23"/>
</dbReference>
<evidence type="ECO:0000259" key="2">
    <source>
        <dbReference type="Pfam" id="PF12998"/>
    </source>
</evidence>
<dbReference type="OrthoDB" id="5411773at2759"/>
<evidence type="ECO:0000256" key="1">
    <source>
        <dbReference type="SAM" id="MobiDB-lite"/>
    </source>
</evidence>
<evidence type="ECO:0000313" key="3">
    <source>
        <dbReference type="Ensembl" id="ENSCAFP00040011288.1"/>
    </source>
</evidence>
<protein>
    <recommendedName>
        <fullName evidence="2">Inhibitor of growth protein N-terminal histone-binding domain-containing protein</fullName>
    </recommendedName>
</protein>
<reference evidence="3" key="2">
    <citation type="submission" date="2025-08" db="UniProtKB">
        <authorList>
            <consortium name="Ensembl"/>
        </authorList>
    </citation>
    <scope>IDENTIFICATION</scope>
</reference>
<feature type="region of interest" description="Disordered" evidence="1">
    <location>
        <begin position="36"/>
        <end position="64"/>
    </location>
</feature>
<proteinExistence type="predicted"/>
<dbReference type="Pfam" id="PF12998">
    <property type="entry name" value="ING"/>
    <property type="match status" value="1"/>
</dbReference>
<dbReference type="Gene3D" id="6.10.140.1740">
    <property type="match status" value="1"/>
</dbReference>
<dbReference type="AlphaFoldDB" id="A0A8C0QI88"/>
<evidence type="ECO:0000313" key="4">
    <source>
        <dbReference type="Proteomes" id="UP000694542"/>
    </source>
</evidence>
<sequence length="76" mass="8792">MAAGMYLEHYLDSIENLPFELHRNFQLVRHLDQRAEGRKGLSHSIPGSRPRSKAHSQPTEPPRHSRSVFLFVCILQ</sequence>
<accession>A0A8C0QI88</accession>
<dbReference type="InterPro" id="IPR024610">
    <property type="entry name" value="ING_N_histone-binding"/>
</dbReference>
<reference evidence="3" key="1">
    <citation type="submission" date="2018-10" db="EMBL/GenBank/DDBJ databases">
        <title>De novo assembly of a Great Dane genome.</title>
        <authorList>
            <person name="Kidd J.M."/>
            <person name="Pendleton A.L."/>
            <person name="Shen F."/>
            <person name="Emery S."/>
        </authorList>
    </citation>
    <scope>NUCLEOTIDE SEQUENCE [LARGE SCALE GENOMIC DNA]</scope>
    <source>
        <strain evidence="3">Great Dane</strain>
    </source>
</reference>
<feature type="domain" description="Inhibitor of growth protein N-terminal histone-binding" evidence="2">
    <location>
        <begin position="6"/>
        <end position="37"/>
    </location>
</feature>